<dbReference type="Gene3D" id="3.30.70.20">
    <property type="match status" value="1"/>
</dbReference>
<dbReference type="InterPro" id="IPR001080">
    <property type="entry name" value="3Fe4S_ferredoxin"/>
</dbReference>
<keyword evidence="3 8" id="KW-0479">Metal-binding</keyword>
<dbReference type="PANTHER" id="PTHR36923">
    <property type="entry name" value="FERREDOXIN"/>
    <property type="match status" value="1"/>
</dbReference>
<feature type="domain" description="4Fe-4S ferredoxin-type" evidence="10">
    <location>
        <begin position="4"/>
        <end position="32"/>
    </location>
</feature>
<evidence type="ECO:0000313" key="11">
    <source>
        <dbReference type="EMBL" id="MBA2951071.1"/>
    </source>
</evidence>
<dbReference type="RefSeq" id="WP_181661990.1">
    <property type="nucleotide sequence ID" value="NZ_JACEHE010000038.1"/>
</dbReference>
<dbReference type="EMBL" id="JACEHE010000038">
    <property type="protein sequence ID" value="MBA2951071.1"/>
    <property type="molecule type" value="Genomic_DNA"/>
</dbReference>
<evidence type="ECO:0000313" key="12">
    <source>
        <dbReference type="Proteomes" id="UP000545761"/>
    </source>
</evidence>
<dbReference type="PROSITE" id="PS51379">
    <property type="entry name" value="4FE4S_FER_2"/>
    <property type="match status" value="1"/>
</dbReference>
<gene>
    <name evidence="11" type="ORF">H1D24_36325</name>
</gene>
<feature type="region of interest" description="Disordered" evidence="9">
    <location>
        <begin position="62"/>
        <end position="93"/>
    </location>
</feature>
<dbReference type="GO" id="GO:0009055">
    <property type="term" value="F:electron transfer activity"/>
    <property type="evidence" value="ECO:0007669"/>
    <property type="project" value="UniProtKB-UniRule"/>
</dbReference>
<evidence type="ECO:0000256" key="1">
    <source>
        <dbReference type="ARBA" id="ARBA00001927"/>
    </source>
</evidence>
<organism evidence="11 12">
    <name type="scientific">Streptomyces himalayensis subsp. himalayensis</name>
    <dbReference type="NCBI Taxonomy" id="2756131"/>
    <lineage>
        <taxon>Bacteria</taxon>
        <taxon>Bacillati</taxon>
        <taxon>Actinomycetota</taxon>
        <taxon>Actinomycetes</taxon>
        <taxon>Kitasatosporales</taxon>
        <taxon>Streptomycetaceae</taxon>
        <taxon>Streptomyces</taxon>
        <taxon>Streptomyces himalayensis</taxon>
    </lineage>
</organism>
<dbReference type="InterPro" id="IPR051269">
    <property type="entry name" value="Fe-S_cluster_ET"/>
</dbReference>
<keyword evidence="4 8" id="KW-0249">Electron transport</keyword>
<dbReference type="GO" id="GO:0005506">
    <property type="term" value="F:iron ion binding"/>
    <property type="evidence" value="ECO:0007669"/>
    <property type="project" value="UniProtKB-UniRule"/>
</dbReference>
<keyword evidence="2 8" id="KW-0813">Transport</keyword>
<evidence type="ECO:0000256" key="2">
    <source>
        <dbReference type="ARBA" id="ARBA00022448"/>
    </source>
</evidence>
<dbReference type="Proteomes" id="UP000545761">
    <property type="component" value="Unassembled WGS sequence"/>
</dbReference>
<dbReference type="GO" id="GO:0051538">
    <property type="term" value="F:3 iron, 4 sulfur cluster binding"/>
    <property type="evidence" value="ECO:0007669"/>
    <property type="project" value="UniProtKB-KW"/>
</dbReference>
<dbReference type="AlphaFoldDB" id="A0A7W0DTP0"/>
<dbReference type="InterPro" id="IPR017896">
    <property type="entry name" value="4Fe4S_Fe-S-bd"/>
</dbReference>
<dbReference type="PANTHER" id="PTHR36923:SF3">
    <property type="entry name" value="FERREDOXIN"/>
    <property type="match status" value="1"/>
</dbReference>
<comment type="function">
    <text evidence="8">Ferredoxins are iron-sulfur proteins that transfer electrons in a wide variety of metabolic reactions.</text>
</comment>
<accession>A0A7W0DTP0</accession>
<dbReference type="Pfam" id="PF13370">
    <property type="entry name" value="Fer4_13"/>
    <property type="match status" value="1"/>
</dbReference>
<evidence type="ECO:0000256" key="7">
    <source>
        <dbReference type="ARBA" id="ARBA00023291"/>
    </source>
</evidence>
<keyword evidence="7" id="KW-0003">3Fe-4S</keyword>
<reference evidence="11 12" key="1">
    <citation type="submission" date="2020-07" db="EMBL/GenBank/DDBJ databases">
        <title>Streptomyces isolated from Indian soil.</title>
        <authorList>
            <person name="Mandal S."/>
            <person name="Maiti P.K."/>
        </authorList>
    </citation>
    <scope>NUCLEOTIDE SEQUENCE [LARGE SCALE GENOMIC DNA]</scope>
    <source>
        <strain evidence="11 12">PSKA28</strain>
    </source>
</reference>
<evidence type="ECO:0000259" key="10">
    <source>
        <dbReference type="PROSITE" id="PS51379"/>
    </source>
</evidence>
<feature type="compositionally biased region" description="Low complexity" evidence="9">
    <location>
        <begin position="74"/>
        <end position="86"/>
    </location>
</feature>
<dbReference type="PRINTS" id="PR00352">
    <property type="entry name" value="3FE4SFRDOXIN"/>
</dbReference>
<protein>
    <recommendedName>
        <fullName evidence="8">Ferredoxin</fullName>
    </recommendedName>
</protein>
<keyword evidence="6 8" id="KW-0411">Iron-sulfur</keyword>
<evidence type="ECO:0000256" key="9">
    <source>
        <dbReference type="SAM" id="MobiDB-lite"/>
    </source>
</evidence>
<evidence type="ECO:0000256" key="4">
    <source>
        <dbReference type="ARBA" id="ARBA00022982"/>
    </source>
</evidence>
<evidence type="ECO:0000256" key="3">
    <source>
        <dbReference type="ARBA" id="ARBA00022723"/>
    </source>
</evidence>
<sequence length="93" mass="9723">MPAWTVTVDRDRCLGSGICVLYAPDTFTHDDEAKAVVHDHGDPLDAVRTAVEGCPTQALRLTTHAPTTNGHTAGGSAIARSSAARPAAEEEGR</sequence>
<keyword evidence="5 8" id="KW-0408">Iron</keyword>
<evidence type="ECO:0000256" key="6">
    <source>
        <dbReference type="ARBA" id="ARBA00023014"/>
    </source>
</evidence>
<comment type="caution">
    <text evidence="11">The sequence shown here is derived from an EMBL/GenBank/DDBJ whole genome shotgun (WGS) entry which is preliminary data.</text>
</comment>
<evidence type="ECO:0000256" key="8">
    <source>
        <dbReference type="RuleBase" id="RU368020"/>
    </source>
</evidence>
<proteinExistence type="predicted"/>
<dbReference type="SUPFAM" id="SSF54862">
    <property type="entry name" value="4Fe-4S ferredoxins"/>
    <property type="match status" value="1"/>
</dbReference>
<evidence type="ECO:0000256" key="5">
    <source>
        <dbReference type="ARBA" id="ARBA00023004"/>
    </source>
</evidence>
<comment type="cofactor">
    <cofactor evidence="1">
        <name>[3Fe-4S] cluster</name>
        <dbReference type="ChEBI" id="CHEBI:21137"/>
    </cofactor>
</comment>
<name>A0A7W0DTP0_9ACTN</name>